<organism evidence="2 3">
    <name type="scientific">Cercospora berteroae</name>
    <dbReference type="NCBI Taxonomy" id="357750"/>
    <lineage>
        <taxon>Eukaryota</taxon>
        <taxon>Fungi</taxon>
        <taxon>Dikarya</taxon>
        <taxon>Ascomycota</taxon>
        <taxon>Pezizomycotina</taxon>
        <taxon>Dothideomycetes</taxon>
        <taxon>Dothideomycetidae</taxon>
        <taxon>Mycosphaerellales</taxon>
        <taxon>Mycosphaerellaceae</taxon>
        <taxon>Cercospora</taxon>
    </lineage>
</organism>
<dbReference type="Proteomes" id="UP000237631">
    <property type="component" value="Unassembled WGS sequence"/>
</dbReference>
<dbReference type="STRING" id="357750.A0A2S6BYJ5"/>
<sequence length="296" mass="32768">MAYHFSQYVETVAAAGKAVYPLPLFTNAWQNYAEETQGSSEDSPAMVAGGGQPGDYPSGGGVSKVLDIWKLFAPSLELIVPDIYLNDYEASCQAYRHRGQGLLIPEQRRDGYGAKRIWAAFGSHQCVGTAPFGIDTLRTEELEKVWGKHYGLLAKISEYVLAAQRRKHGCKGIFFDELRKDGSDPSPTREVEFGEWNVRVERAHVFGKPSAGFGMVIHLSDNMFLLVGWGFQVSFTSKSGQTRFNGILRFEEKEVDAVTGELRTLRLLNDDETRSGKVAVMPSENPNYGGFPIAIT</sequence>
<reference evidence="3" key="1">
    <citation type="journal article" date="2017" name="bioRxiv">
        <title>Conservation of a gene cluster reveals novel cercosporin biosynthetic mechanisms and extends production to the genus Colletotrichum.</title>
        <authorList>
            <person name="de Jonge R."/>
            <person name="Ebert M.K."/>
            <person name="Huitt-Roehl C.R."/>
            <person name="Pal P."/>
            <person name="Suttle J.C."/>
            <person name="Spanner R.E."/>
            <person name="Neubauer J.D."/>
            <person name="Jurick W.M.II."/>
            <person name="Stott K.A."/>
            <person name="Secor G.A."/>
            <person name="Thomma B.P.H.J."/>
            <person name="Van de Peer Y."/>
            <person name="Townsend C.A."/>
            <person name="Bolton M.D."/>
        </authorList>
    </citation>
    <scope>NUCLEOTIDE SEQUENCE [LARGE SCALE GENOMIC DNA]</scope>
    <source>
        <strain evidence="3">CBS538.71</strain>
    </source>
</reference>
<dbReference type="Gene3D" id="2.60.220.20">
    <property type="entry name" value="putative beta-Galactosidase from caulobacter crescentus"/>
    <property type="match status" value="1"/>
</dbReference>
<protein>
    <recommendedName>
        <fullName evidence="1">DUF5597 domain-containing protein</fullName>
    </recommendedName>
</protein>
<comment type="caution">
    <text evidence="2">The sequence shown here is derived from an EMBL/GenBank/DDBJ whole genome shotgun (WGS) entry which is preliminary data.</text>
</comment>
<keyword evidence="3" id="KW-1185">Reference proteome</keyword>
<dbReference type="AlphaFoldDB" id="A0A2S6BYJ5"/>
<dbReference type="OrthoDB" id="1657402at2759"/>
<evidence type="ECO:0000259" key="1">
    <source>
        <dbReference type="Pfam" id="PF18120"/>
    </source>
</evidence>
<dbReference type="InterPro" id="IPR040719">
    <property type="entry name" value="DUF5597"/>
</dbReference>
<name>A0A2S6BYJ5_9PEZI</name>
<feature type="domain" description="DUF5597" evidence="1">
    <location>
        <begin position="147"/>
        <end position="277"/>
    </location>
</feature>
<evidence type="ECO:0000313" key="3">
    <source>
        <dbReference type="Proteomes" id="UP000237631"/>
    </source>
</evidence>
<evidence type="ECO:0000313" key="2">
    <source>
        <dbReference type="EMBL" id="PPJ52529.1"/>
    </source>
</evidence>
<accession>A0A2S6BYJ5</accession>
<dbReference type="EMBL" id="PNEN01001689">
    <property type="protein sequence ID" value="PPJ52529.1"/>
    <property type="molecule type" value="Genomic_DNA"/>
</dbReference>
<proteinExistence type="predicted"/>
<dbReference type="Gene3D" id="3.20.20.80">
    <property type="entry name" value="Glycosidases"/>
    <property type="match status" value="1"/>
</dbReference>
<gene>
    <name evidence="2" type="ORF">CBER1_10256</name>
</gene>
<dbReference type="Pfam" id="PF18120">
    <property type="entry name" value="DUF5597"/>
    <property type="match status" value="1"/>
</dbReference>